<dbReference type="SUPFAM" id="SSF50630">
    <property type="entry name" value="Acid proteases"/>
    <property type="match status" value="1"/>
</dbReference>
<dbReference type="GO" id="GO:0004190">
    <property type="term" value="F:aspartic-type endopeptidase activity"/>
    <property type="evidence" value="ECO:0007669"/>
    <property type="project" value="InterPro"/>
</dbReference>
<evidence type="ECO:0000256" key="2">
    <source>
        <dbReference type="SAM" id="SignalP"/>
    </source>
</evidence>
<dbReference type="AlphaFoldDB" id="A0A5C5ZGZ0"/>
<sequence precursor="true">MTRFNTLATAAPRLARWLATACCLAAAATLCAPAAAEVAIGGFIPLVGLGLTDEYQTFDEDASFFIADPAYSAGGSPLGVGGAHYELALLDTGAATHILTREAYDRFGIASEGLSGTNFQPVGGATGIVNLRINDPMGVYTTGLANRTAAGGDLGLNSATFRGQTSTAVLSAPNVDQWKLPNIIGLPMAAHHALVIRNDLPQVFEQDGRTVRTPQVELRDLGSGGAGAGPGGTDILRRAQLSLNPGTGFIQGPFYLQNLDIGIDLEFNFHDNPQSPTVVENGALFIDVDMTNGADEIRDSGFLFDTGADMTVISTQTAVRLGIDPILDKADFVLEVEGSGGVQGGIPGYYIDELNLDTAGGTFRLQNVPIAVLDVTNPNDPGNVINGILGMHLFNGRNIAIDANASVGQGGAPPALYISDPVTHEARWGNQGPDGAWDAGGEWVAGAAPGLLADAQVVAEGGDRTARVAADALVYRATIAGEAGAKMTVEVAADATLTTYGETRIDAGGAVHLEGGVLDAQYVNLNEGAVLRGEGTVAVGVGPIEGALRNLAGRLEVGGDGPGDLHVIGDLSTLDEAVTAFDLTAAGHDRLSVDRFAFLAGELEVSLDEGVAPQIGMGFELIAAGDGVFGEFDSLDLPVGYLWRVDYESNAVVLTATAVGLQGDYNGNGVVDAADFTVWRDSLGSTTNLAADGDLSGGVGPEDWQVWADNFGNSLPATAAGVPEPGAIAAILLGITSVSGVIRRRRQAV</sequence>
<comment type="caution">
    <text evidence="4">The sequence shown here is derived from an EMBL/GenBank/DDBJ whole genome shotgun (WGS) entry which is preliminary data.</text>
</comment>
<proteinExistence type="predicted"/>
<gene>
    <name evidence="4" type="ORF">Mal64_38680</name>
</gene>
<keyword evidence="5" id="KW-1185">Reference proteome</keyword>
<dbReference type="InterPro" id="IPR021109">
    <property type="entry name" value="Peptidase_aspartic_dom_sf"/>
</dbReference>
<feature type="signal peptide" evidence="2">
    <location>
        <begin position="1"/>
        <end position="34"/>
    </location>
</feature>
<keyword evidence="2" id="KW-0732">Signal</keyword>
<dbReference type="NCBIfam" id="TIGR02595">
    <property type="entry name" value="PEP_CTERM"/>
    <property type="match status" value="1"/>
</dbReference>
<evidence type="ECO:0000313" key="4">
    <source>
        <dbReference type="EMBL" id="TWT86327.1"/>
    </source>
</evidence>
<dbReference type="RefSeq" id="WP_146403366.1">
    <property type="nucleotide sequence ID" value="NZ_SJPQ01000005.1"/>
</dbReference>
<feature type="chain" id="PRO_5022819894" description="Peptidase A2 domain-containing protein" evidence="2">
    <location>
        <begin position="35"/>
        <end position="749"/>
    </location>
</feature>
<evidence type="ECO:0000313" key="5">
    <source>
        <dbReference type="Proteomes" id="UP000315440"/>
    </source>
</evidence>
<dbReference type="InterPro" id="IPR013424">
    <property type="entry name" value="Ice-binding_C"/>
</dbReference>
<dbReference type="PROSITE" id="PS00141">
    <property type="entry name" value="ASP_PROTEASE"/>
    <property type="match status" value="1"/>
</dbReference>
<dbReference type="PROSITE" id="PS50175">
    <property type="entry name" value="ASP_PROT_RETROV"/>
    <property type="match status" value="1"/>
</dbReference>
<organism evidence="4 5">
    <name type="scientific">Pseudobythopirellula maris</name>
    <dbReference type="NCBI Taxonomy" id="2527991"/>
    <lineage>
        <taxon>Bacteria</taxon>
        <taxon>Pseudomonadati</taxon>
        <taxon>Planctomycetota</taxon>
        <taxon>Planctomycetia</taxon>
        <taxon>Pirellulales</taxon>
        <taxon>Lacipirellulaceae</taxon>
        <taxon>Pseudobythopirellula</taxon>
    </lineage>
</organism>
<protein>
    <recommendedName>
        <fullName evidence="3">Peptidase A2 domain-containing protein</fullName>
    </recommendedName>
</protein>
<name>A0A5C5ZGZ0_9BACT</name>
<evidence type="ECO:0000259" key="3">
    <source>
        <dbReference type="PROSITE" id="PS50175"/>
    </source>
</evidence>
<accession>A0A5C5ZGZ0</accession>
<dbReference type="InterPro" id="IPR001995">
    <property type="entry name" value="Peptidase_A2_cat"/>
</dbReference>
<dbReference type="InterPro" id="IPR001969">
    <property type="entry name" value="Aspartic_peptidase_AS"/>
</dbReference>
<dbReference type="Pfam" id="PF13650">
    <property type="entry name" value="Asp_protease_2"/>
    <property type="match status" value="1"/>
</dbReference>
<dbReference type="OrthoDB" id="260372at2"/>
<evidence type="ECO:0000256" key="1">
    <source>
        <dbReference type="ARBA" id="ARBA00022801"/>
    </source>
</evidence>
<dbReference type="PROSITE" id="PS00018">
    <property type="entry name" value="EF_HAND_1"/>
    <property type="match status" value="1"/>
</dbReference>
<dbReference type="InterPro" id="IPR018247">
    <property type="entry name" value="EF_Hand_1_Ca_BS"/>
</dbReference>
<keyword evidence="1" id="KW-0378">Hydrolase</keyword>
<dbReference type="GO" id="GO:0006508">
    <property type="term" value="P:proteolysis"/>
    <property type="evidence" value="ECO:0007669"/>
    <property type="project" value="InterPro"/>
</dbReference>
<dbReference type="EMBL" id="SJPQ01000005">
    <property type="protein sequence ID" value="TWT86327.1"/>
    <property type="molecule type" value="Genomic_DNA"/>
</dbReference>
<feature type="domain" description="Peptidase A2" evidence="3">
    <location>
        <begin position="300"/>
        <end position="341"/>
    </location>
</feature>
<dbReference type="Gene3D" id="2.40.70.10">
    <property type="entry name" value="Acid Proteases"/>
    <property type="match status" value="1"/>
</dbReference>
<reference evidence="4 5" key="1">
    <citation type="submission" date="2019-02" db="EMBL/GenBank/DDBJ databases">
        <title>Deep-cultivation of Planctomycetes and their phenomic and genomic characterization uncovers novel biology.</title>
        <authorList>
            <person name="Wiegand S."/>
            <person name="Jogler M."/>
            <person name="Boedeker C."/>
            <person name="Pinto D."/>
            <person name="Vollmers J."/>
            <person name="Rivas-Marin E."/>
            <person name="Kohn T."/>
            <person name="Peeters S.H."/>
            <person name="Heuer A."/>
            <person name="Rast P."/>
            <person name="Oberbeckmann S."/>
            <person name="Bunk B."/>
            <person name="Jeske O."/>
            <person name="Meyerdierks A."/>
            <person name="Storesund J.E."/>
            <person name="Kallscheuer N."/>
            <person name="Luecker S."/>
            <person name="Lage O.M."/>
            <person name="Pohl T."/>
            <person name="Merkel B.J."/>
            <person name="Hornburger P."/>
            <person name="Mueller R.-W."/>
            <person name="Bruemmer F."/>
            <person name="Labrenz M."/>
            <person name="Spormann A.M."/>
            <person name="Op Den Camp H."/>
            <person name="Overmann J."/>
            <person name="Amann R."/>
            <person name="Jetten M.S.M."/>
            <person name="Mascher T."/>
            <person name="Medema M.H."/>
            <person name="Devos D.P."/>
            <person name="Kaster A.-K."/>
            <person name="Ovreas L."/>
            <person name="Rohde M."/>
            <person name="Galperin M.Y."/>
            <person name="Jogler C."/>
        </authorList>
    </citation>
    <scope>NUCLEOTIDE SEQUENCE [LARGE SCALE GENOMIC DNA]</scope>
    <source>
        <strain evidence="4 5">Mal64</strain>
    </source>
</reference>
<dbReference type="Proteomes" id="UP000315440">
    <property type="component" value="Unassembled WGS sequence"/>
</dbReference>